<evidence type="ECO:0000313" key="2">
    <source>
        <dbReference type="Proteomes" id="UP001407405"/>
    </source>
</evidence>
<accession>A0ABU9VRF2</accession>
<gene>
    <name evidence="1" type="ORF">AAIG11_03070</name>
</gene>
<evidence type="ECO:0000313" key="1">
    <source>
        <dbReference type="EMBL" id="MEN1759445.1"/>
    </source>
</evidence>
<dbReference type="NCBIfam" id="TIGR02530">
    <property type="entry name" value="flg_new"/>
    <property type="match status" value="1"/>
</dbReference>
<reference evidence="1 2" key="1">
    <citation type="submission" date="2024-04" db="EMBL/GenBank/DDBJ databases">
        <title>Genome sequencing and metabolic network reconstruction of aminoacids and betaine degradation by Anoxynatronum sibiricum.</title>
        <authorList>
            <person name="Detkova E.N."/>
            <person name="Boltjanskaja Y.V."/>
            <person name="Mardanov A.V."/>
            <person name="Kevbrin V."/>
        </authorList>
    </citation>
    <scope>NUCLEOTIDE SEQUENCE [LARGE SCALE GENOMIC DNA]</scope>
    <source>
        <strain evidence="1 2">Z-7981</strain>
    </source>
</reference>
<keyword evidence="1" id="KW-0282">Flagellum</keyword>
<keyword evidence="1" id="KW-0966">Cell projection</keyword>
<dbReference type="Proteomes" id="UP001407405">
    <property type="component" value="Unassembled WGS sequence"/>
</dbReference>
<protein>
    <submittedName>
        <fullName evidence="1">TIGR02530 family flagellar biosynthesis protein</fullName>
    </submittedName>
</protein>
<keyword evidence="2" id="KW-1185">Reference proteome</keyword>
<dbReference type="RefSeq" id="WP_343184801.1">
    <property type="nucleotide sequence ID" value="NZ_JBCITM010000002.1"/>
</dbReference>
<dbReference type="Pfam" id="PF12611">
    <property type="entry name" value="Flagellar_put"/>
    <property type="match status" value="1"/>
</dbReference>
<comment type="caution">
    <text evidence="1">The sequence shown here is derived from an EMBL/GenBank/DDBJ whole genome shotgun (WGS) entry which is preliminary data.</text>
</comment>
<keyword evidence="1" id="KW-0969">Cilium</keyword>
<organism evidence="1 2">
    <name type="scientific">Anoxynatronum sibiricum</name>
    <dbReference type="NCBI Taxonomy" id="210623"/>
    <lineage>
        <taxon>Bacteria</taxon>
        <taxon>Bacillati</taxon>
        <taxon>Bacillota</taxon>
        <taxon>Clostridia</taxon>
        <taxon>Eubacteriales</taxon>
        <taxon>Clostridiaceae</taxon>
        <taxon>Anoxynatronum</taxon>
    </lineage>
</organism>
<name>A0ABU9VRF2_9CLOT</name>
<sequence>MKAYELKINSAINPVQPAAGNQKITSATDHGNSFKHILNEQVQKQHQVVFSKHATERLMQRNIKLTPQEILRIDAGINQAAKKGIKETLIMMDNRAFIASVKNKTVITATVEDQLKDQVFTNIDGAVIV</sequence>
<dbReference type="EMBL" id="JBCITM010000002">
    <property type="protein sequence ID" value="MEN1759445.1"/>
    <property type="molecule type" value="Genomic_DNA"/>
</dbReference>
<proteinExistence type="predicted"/>
<dbReference type="InterPro" id="IPR013367">
    <property type="entry name" value="Flagellar_put"/>
</dbReference>